<keyword evidence="2" id="KW-1185">Reference proteome</keyword>
<organism evidence="1 2">
    <name type="scientific">Hydnum rufescens UP504</name>
    <dbReference type="NCBI Taxonomy" id="1448309"/>
    <lineage>
        <taxon>Eukaryota</taxon>
        <taxon>Fungi</taxon>
        <taxon>Dikarya</taxon>
        <taxon>Basidiomycota</taxon>
        <taxon>Agaricomycotina</taxon>
        <taxon>Agaricomycetes</taxon>
        <taxon>Cantharellales</taxon>
        <taxon>Hydnaceae</taxon>
        <taxon>Hydnum</taxon>
    </lineage>
</organism>
<gene>
    <name evidence="1" type="ORF">BS47DRAFT_723047</name>
</gene>
<proteinExistence type="predicted"/>
<evidence type="ECO:0000313" key="2">
    <source>
        <dbReference type="Proteomes" id="UP000886523"/>
    </source>
</evidence>
<dbReference type="AlphaFoldDB" id="A0A9P6B193"/>
<comment type="caution">
    <text evidence="1">The sequence shown here is derived from an EMBL/GenBank/DDBJ whole genome shotgun (WGS) entry which is preliminary data.</text>
</comment>
<protein>
    <submittedName>
        <fullName evidence="1">Uncharacterized protein</fullName>
    </submittedName>
</protein>
<dbReference type="EMBL" id="MU128945">
    <property type="protein sequence ID" value="KAF9515838.1"/>
    <property type="molecule type" value="Genomic_DNA"/>
</dbReference>
<name>A0A9P6B193_9AGAM</name>
<evidence type="ECO:0000313" key="1">
    <source>
        <dbReference type="EMBL" id="KAF9515838.1"/>
    </source>
</evidence>
<accession>A0A9P6B193</accession>
<sequence length="151" mass="16385">MKKIFKKGHEKQPRTHMPQYGTTLKKAVSCPTLLSLSALSFSHSSNLPFLACSSSCFMRLVIFFCRALRFASLAGCLTIITLLCSDGCVASASASSTEIRSGRALVKPLFTGLGLKIWVIFCATPPELIGAHPQTEYGTPNRTFHARAVMS</sequence>
<reference evidence="1" key="1">
    <citation type="journal article" date="2020" name="Nat. Commun.">
        <title>Large-scale genome sequencing of mycorrhizal fungi provides insights into the early evolution of symbiotic traits.</title>
        <authorList>
            <person name="Miyauchi S."/>
            <person name="Kiss E."/>
            <person name="Kuo A."/>
            <person name="Drula E."/>
            <person name="Kohler A."/>
            <person name="Sanchez-Garcia M."/>
            <person name="Morin E."/>
            <person name="Andreopoulos B."/>
            <person name="Barry K.W."/>
            <person name="Bonito G."/>
            <person name="Buee M."/>
            <person name="Carver A."/>
            <person name="Chen C."/>
            <person name="Cichocki N."/>
            <person name="Clum A."/>
            <person name="Culley D."/>
            <person name="Crous P.W."/>
            <person name="Fauchery L."/>
            <person name="Girlanda M."/>
            <person name="Hayes R.D."/>
            <person name="Keri Z."/>
            <person name="LaButti K."/>
            <person name="Lipzen A."/>
            <person name="Lombard V."/>
            <person name="Magnuson J."/>
            <person name="Maillard F."/>
            <person name="Murat C."/>
            <person name="Nolan M."/>
            <person name="Ohm R.A."/>
            <person name="Pangilinan J."/>
            <person name="Pereira M.F."/>
            <person name="Perotto S."/>
            <person name="Peter M."/>
            <person name="Pfister S."/>
            <person name="Riley R."/>
            <person name="Sitrit Y."/>
            <person name="Stielow J.B."/>
            <person name="Szollosi G."/>
            <person name="Zifcakova L."/>
            <person name="Stursova M."/>
            <person name="Spatafora J.W."/>
            <person name="Tedersoo L."/>
            <person name="Vaario L.M."/>
            <person name="Yamada A."/>
            <person name="Yan M."/>
            <person name="Wang P."/>
            <person name="Xu J."/>
            <person name="Bruns T."/>
            <person name="Baldrian P."/>
            <person name="Vilgalys R."/>
            <person name="Dunand C."/>
            <person name="Henrissat B."/>
            <person name="Grigoriev I.V."/>
            <person name="Hibbett D."/>
            <person name="Nagy L.G."/>
            <person name="Martin F.M."/>
        </authorList>
    </citation>
    <scope>NUCLEOTIDE SEQUENCE</scope>
    <source>
        <strain evidence="1">UP504</strain>
    </source>
</reference>
<dbReference type="Proteomes" id="UP000886523">
    <property type="component" value="Unassembled WGS sequence"/>
</dbReference>